<sequence length="102" mass="12125">MVPNPTDSNPTSPPDRMTNVCEELQFVLRVWNEKRTRLIQEVRELDRSISLLEHLNTNNRQLRTHIQSMNRRQRGESQPHRYKRVHSPTFSEGEEDGELTKM</sequence>
<evidence type="ECO:0000313" key="2">
    <source>
        <dbReference type="EMBL" id="QHT98221.1"/>
    </source>
</evidence>
<accession>A0A6C0IY20</accession>
<proteinExistence type="predicted"/>
<name>A0A6C0IY20_9ZZZZ</name>
<feature type="region of interest" description="Disordered" evidence="1">
    <location>
        <begin position="67"/>
        <end position="102"/>
    </location>
</feature>
<dbReference type="AlphaFoldDB" id="A0A6C0IY20"/>
<feature type="compositionally biased region" description="Acidic residues" evidence="1">
    <location>
        <begin position="92"/>
        <end position="102"/>
    </location>
</feature>
<protein>
    <submittedName>
        <fullName evidence="2">Uncharacterized protein</fullName>
    </submittedName>
</protein>
<reference evidence="2" key="1">
    <citation type="journal article" date="2020" name="Nature">
        <title>Giant virus diversity and host interactions through global metagenomics.</title>
        <authorList>
            <person name="Schulz F."/>
            <person name="Roux S."/>
            <person name="Paez-Espino D."/>
            <person name="Jungbluth S."/>
            <person name="Walsh D.A."/>
            <person name="Denef V.J."/>
            <person name="McMahon K.D."/>
            <person name="Konstantinidis K.T."/>
            <person name="Eloe-Fadrosh E.A."/>
            <person name="Kyrpides N.C."/>
            <person name="Woyke T."/>
        </authorList>
    </citation>
    <scope>NUCLEOTIDE SEQUENCE</scope>
    <source>
        <strain evidence="2">GVMAG-M-3300025626-8</strain>
    </source>
</reference>
<dbReference type="EMBL" id="MN740290">
    <property type="protein sequence ID" value="QHT98221.1"/>
    <property type="molecule type" value="Genomic_DNA"/>
</dbReference>
<evidence type="ECO:0000256" key="1">
    <source>
        <dbReference type="SAM" id="MobiDB-lite"/>
    </source>
</evidence>
<organism evidence="2">
    <name type="scientific">viral metagenome</name>
    <dbReference type="NCBI Taxonomy" id="1070528"/>
    <lineage>
        <taxon>unclassified sequences</taxon>
        <taxon>metagenomes</taxon>
        <taxon>organismal metagenomes</taxon>
    </lineage>
</organism>